<dbReference type="SUPFAM" id="SSF56801">
    <property type="entry name" value="Acetyl-CoA synthetase-like"/>
    <property type="match status" value="1"/>
</dbReference>
<evidence type="ECO:0000313" key="1">
    <source>
        <dbReference type="EMBL" id="KMP02856.1"/>
    </source>
</evidence>
<dbReference type="Proteomes" id="UP000054565">
    <property type="component" value="Unassembled WGS sequence"/>
</dbReference>
<dbReference type="EMBL" id="DS028094">
    <property type="protein sequence ID" value="KMP02856.1"/>
    <property type="molecule type" value="Genomic_DNA"/>
</dbReference>
<accession>A0A0J6Y2J2</accession>
<dbReference type="InterPro" id="IPR045851">
    <property type="entry name" value="AMP-bd_C_sf"/>
</dbReference>
<protein>
    <submittedName>
        <fullName evidence="1">Uncharacterized protein</fullName>
    </submittedName>
</protein>
<organism evidence="1 2">
    <name type="scientific">Coccidioides immitis RMSCC 2394</name>
    <dbReference type="NCBI Taxonomy" id="404692"/>
    <lineage>
        <taxon>Eukaryota</taxon>
        <taxon>Fungi</taxon>
        <taxon>Dikarya</taxon>
        <taxon>Ascomycota</taxon>
        <taxon>Pezizomycotina</taxon>
        <taxon>Eurotiomycetes</taxon>
        <taxon>Eurotiomycetidae</taxon>
        <taxon>Onygenales</taxon>
        <taxon>Onygenaceae</taxon>
        <taxon>Coccidioides</taxon>
    </lineage>
</organism>
<dbReference type="AlphaFoldDB" id="A0A0J6Y2J2"/>
<gene>
    <name evidence="1" type="ORF">CIRG_02548</name>
</gene>
<evidence type="ECO:0000313" key="2">
    <source>
        <dbReference type="Proteomes" id="UP000054565"/>
    </source>
</evidence>
<reference evidence="2" key="1">
    <citation type="journal article" date="2010" name="Genome Res.">
        <title>Population genomic sequencing of Coccidioides fungi reveals recent hybridization and transposon control.</title>
        <authorList>
            <person name="Neafsey D.E."/>
            <person name="Barker B.M."/>
            <person name="Sharpton T.J."/>
            <person name="Stajich J.E."/>
            <person name="Park D.J."/>
            <person name="Whiston E."/>
            <person name="Hung C.-Y."/>
            <person name="McMahan C."/>
            <person name="White J."/>
            <person name="Sykes S."/>
            <person name="Heiman D."/>
            <person name="Young S."/>
            <person name="Zeng Q."/>
            <person name="Abouelleil A."/>
            <person name="Aftuck L."/>
            <person name="Bessette D."/>
            <person name="Brown A."/>
            <person name="FitzGerald M."/>
            <person name="Lui A."/>
            <person name="Macdonald J.P."/>
            <person name="Priest M."/>
            <person name="Orbach M.J."/>
            <person name="Galgiani J.N."/>
            <person name="Kirkland T.N."/>
            <person name="Cole G.T."/>
            <person name="Birren B.W."/>
            <person name="Henn M.R."/>
            <person name="Taylor J.W."/>
            <person name="Rounsley S.D."/>
        </authorList>
    </citation>
    <scope>NUCLEOTIDE SEQUENCE [LARGE SCALE GENOMIC DNA]</scope>
    <source>
        <strain evidence="2">RMSCC 2394</strain>
    </source>
</reference>
<dbReference type="Gene3D" id="3.30.300.30">
    <property type="match status" value="1"/>
</dbReference>
<name>A0A0J6Y2J2_COCIT</name>
<proteinExistence type="predicted"/>
<sequence>MSESKSDRSSSVPAAQFLLQVNGLQVAPAELEAIILEHDDVEDAGVAGIMLKEEEYPAHMCT</sequence>